<accession>A0A7R9H770</accession>
<name>A0A7R9H770_TIMCR</name>
<gene>
    <name evidence="1" type="ORF">TCEB3V08_LOCUS10888</name>
</gene>
<protein>
    <submittedName>
        <fullName evidence="1">Uncharacterized protein</fullName>
    </submittedName>
</protein>
<dbReference type="AlphaFoldDB" id="A0A7R9H770"/>
<dbReference type="EMBL" id="OC322159">
    <property type="protein sequence ID" value="CAD7411314.1"/>
    <property type="molecule type" value="Genomic_DNA"/>
</dbReference>
<sequence>MTSLMNKHSRRWTYNRKQLQAIASGVCSHYCCQYAVAKAAGWSPRRFTELFSTNLCKTDQLAVTLFKRHFGSCTRCMRRGAQTSSVQTQTAMEKVTCSCNMEDHLQSEDSQPLLVTRTFYLNDKQN</sequence>
<organism evidence="1">
    <name type="scientific">Timema cristinae</name>
    <name type="common">Walking stick</name>
    <dbReference type="NCBI Taxonomy" id="61476"/>
    <lineage>
        <taxon>Eukaryota</taxon>
        <taxon>Metazoa</taxon>
        <taxon>Ecdysozoa</taxon>
        <taxon>Arthropoda</taxon>
        <taxon>Hexapoda</taxon>
        <taxon>Insecta</taxon>
        <taxon>Pterygota</taxon>
        <taxon>Neoptera</taxon>
        <taxon>Polyneoptera</taxon>
        <taxon>Phasmatodea</taxon>
        <taxon>Timematodea</taxon>
        <taxon>Timematoidea</taxon>
        <taxon>Timematidae</taxon>
        <taxon>Timema</taxon>
    </lineage>
</organism>
<reference evidence="1" key="1">
    <citation type="submission" date="2020-11" db="EMBL/GenBank/DDBJ databases">
        <authorList>
            <person name="Tran Van P."/>
        </authorList>
    </citation>
    <scope>NUCLEOTIDE SEQUENCE</scope>
</reference>
<evidence type="ECO:0000313" key="1">
    <source>
        <dbReference type="EMBL" id="CAD7411314.1"/>
    </source>
</evidence>
<proteinExistence type="predicted"/>